<dbReference type="Gramene" id="Kaladp0060s0094.1.v1.1">
    <property type="protein sequence ID" value="Kaladp0060s0094.1.v1.1"/>
    <property type="gene ID" value="Kaladp0060s0094.v1.1"/>
</dbReference>
<proteinExistence type="predicted"/>
<protein>
    <submittedName>
        <fullName evidence="1">Uncharacterized protein</fullName>
    </submittedName>
</protein>
<evidence type="ECO:0000313" key="2">
    <source>
        <dbReference type="Proteomes" id="UP000594263"/>
    </source>
</evidence>
<reference evidence="1" key="1">
    <citation type="submission" date="2021-01" db="UniProtKB">
        <authorList>
            <consortium name="EnsemblPlants"/>
        </authorList>
    </citation>
    <scope>IDENTIFICATION</scope>
</reference>
<dbReference type="OMA" id="MLAWMKA"/>
<dbReference type="Proteomes" id="UP000594263">
    <property type="component" value="Unplaced"/>
</dbReference>
<accession>A0A7N0UBY2</accession>
<dbReference type="AlphaFoldDB" id="A0A7N0UBY2"/>
<dbReference type="EnsemblPlants" id="Kaladp0060s0094.1.v1.1">
    <property type="protein sequence ID" value="Kaladp0060s0094.1.v1.1"/>
    <property type="gene ID" value="Kaladp0060s0094.v1.1"/>
</dbReference>
<dbReference type="InterPro" id="IPR006873">
    <property type="entry name" value="DUF620"/>
</dbReference>
<sequence length="329" mass="37054">MRRLCPNFDREDGLDTVLEVPIPEEMLTDMGSSLALRWQNMLIWMKAQTADKWASPMIAGRFNELGFLLYIVCSPPSPFRSEASTAKYIMQQYVAATGGQAAIESVNNMCVIGEVKISASEFYQGDQTIDVRSSQEAGGFVLWQQNPDLWCLEFMVAGCKVGSGSNGKISWGHSSNQQSPSPKALLGPYDAFYSDDCFILKLDSSPAAREAQSGPSYEIIHHTIWGYFSQRSGLLVQFEDSRLLRMRMKDGEDVLWETSAESVIQDYKYVDGVNIAHGGRTLVTVFRYGERSSNHKREVEETWKIEEVNFNIWGLNQDFFMPPSELGKD</sequence>
<dbReference type="PANTHER" id="PTHR31300">
    <property type="entry name" value="LIPASE"/>
    <property type="match status" value="1"/>
</dbReference>
<name>A0A7N0UBY2_KALFE</name>
<dbReference type="PANTHER" id="PTHR31300:SF9">
    <property type="entry name" value="SPINDLE ASSEMBLY ABNORMAL PROTEIN (DUF620)"/>
    <property type="match status" value="1"/>
</dbReference>
<evidence type="ECO:0000313" key="1">
    <source>
        <dbReference type="EnsemblPlants" id="Kaladp0060s0094.1.v1.1"/>
    </source>
</evidence>
<keyword evidence="2" id="KW-1185">Reference proteome</keyword>
<dbReference type="Pfam" id="PF04788">
    <property type="entry name" value="DUF620"/>
    <property type="match status" value="2"/>
</dbReference>
<organism evidence="1 2">
    <name type="scientific">Kalanchoe fedtschenkoi</name>
    <name type="common">Lavender scallops</name>
    <name type="synonym">South American air plant</name>
    <dbReference type="NCBI Taxonomy" id="63787"/>
    <lineage>
        <taxon>Eukaryota</taxon>
        <taxon>Viridiplantae</taxon>
        <taxon>Streptophyta</taxon>
        <taxon>Embryophyta</taxon>
        <taxon>Tracheophyta</taxon>
        <taxon>Spermatophyta</taxon>
        <taxon>Magnoliopsida</taxon>
        <taxon>eudicotyledons</taxon>
        <taxon>Gunneridae</taxon>
        <taxon>Pentapetalae</taxon>
        <taxon>Saxifragales</taxon>
        <taxon>Crassulaceae</taxon>
        <taxon>Kalanchoe</taxon>
    </lineage>
</organism>